<keyword evidence="3" id="KW-1185">Reference proteome</keyword>
<protein>
    <recommendedName>
        <fullName evidence="4">DUF3667 domain-containing protein</fullName>
    </recommendedName>
</protein>
<dbReference type="STRING" id="1185876.BN8_05182"/>
<feature type="transmembrane region" description="Helical" evidence="1">
    <location>
        <begin position="209"/>
        <end position="228"/>
    </location>
</feature>
<dbReference type="OrthoDB" id="7446256at2"/>
<organism evidence="2 3">
    <name type="scientific">Fibrisoma limi BUZ 3</name>
    <dbReference type="NCBI Taxonomy" id="1185876"/>
    <lineage>
        <taxon>Bacteria</taxon>
        <taxon>Pseudomonadati</taxon>
        <taxon>Bacteroidota</taxon>
        <taxon>Cytophagia</taxon>
        <taxon>Cytophagales</taxon>
        <taxon>Spirosomataceae</taxon>
        <taxon>Fibrisoma</taxon>
    </lineage>
</organism>
<dbReference type="EMBL" id="CAIT01000009">
    <property type="protein sequence ID" value="CCH55885.1"/>
    <property type="molecule type" value="Genomic_DNA"/>
</dbReference>
<feature type="transmembrane region" description="Helical" evidence="1">
    <location>
        <begin position="82"/>
        <end position="103"/>
    </location>
</feature>
<keyword evidence="1" id="KW-0812">Transmembrane</keyword>
<evidence type="ECO:0000256" key="1">
    <source>
        <dbReference type="SAM" id="Phobius"/>
    </source>
</evidence>
<keyword evidence="1" id="KW-1133">Transmembrane helix</keyword>
<evidence type="ECO:0008006" key="4">
    <source>
        <dbReference type="Google" id="ProtNLM"/>
    </source>
</evidence>
<comment type="caution">
    <text evidence="2">The sequence shown here is derived from an EMBL/GenBank/DDBJ whole genome shotgun (WGS) entry which is preliminary data.</text>
</comment>
<dbReference type="eggNOG" id="ENOG5032DCB">
    <property type="taxonomic scope" value="Bacteria"/>
</dbReference>
<proteinExistence type="predicted"/>
<dbReference type="Proteomes" id="UP000009309">
    <property type="component" value="Unassembled WGS sequence"/>
</dbReference>
<keyword evidence="1" id="KW-0472">Membrane</keyword>
<feature type="transmembrane region" description="Helical" evidence="1">
    <location>
        <begin position="178"/>
        <end position="197"/>
    </location>
</feature>
<name>I2GPQ7_9BACT</name>
<feature type="transmembrane region" description="Helical" evidence="1">
    <location>
        <begin position="150"/>
        <end position="172"/>
    </location>
</feature>
<evidence type="ECO:0000313" key="2">
    <source>
        <dbReference type="EMBL" id="CCH55885.1"/>
    </source>
</evidence>
<evidence type="ECO:0000313" key="3">
    <source>
        <dbReference type="Proteomes" id="UP000009309"/>
    </source>
</evidence>
<gene>
    <name evidence="2" type="ORF">BN8_05182</name>
</gene>
<dbReference type="Pfam" id="PF12412">
    <property type="entry name" value="DUF3667"/>
    <property type="match status" value="1"/>
</dbReference>
<feature type="transmembrane region" description="Helical" evidence="1">
    <location>
        <begin position="240"/>
        <end position="263"/>
    </location>
</feature>
<sequence length="267" mass="30775">MIMTTLKACPNCSADLETTYQFCPQCGQNAHIHRFNLPHIFHEIFHALTHADKGVLHLLKELAIRPGIVAREYVLEGKRKKYINPFTFLVLMLGITLFVNSIFHPYTRESSTQPTSATQSAEPAEVRQMRAKFMERRKNFQTFVEKRNNLVIFLAIPLFALVYWLFFLHSGINYAEHFVAQVFFSGFYSLLTLALLAPLKTYMTQPNQFAALQLLLQFLFLSFAYYQFMGPDRSWRLAKASLATLLALVVWVIFSFGAGYLYIRYGG</sequence>
<dbReference type="InterPro" id="IPR022134">
    <property type="entry name" value="DUF3667"/>
</dbReference>
<dbReference type="AlphaFoldDB" id="I2GPQ7"/>
<reference evidence="2 3" key="1">
    <citation type="journal article" date="2012" name="J. Bacteriol.">
        <title>Genome Sequence of the Filamentous Bacterium Fibrisoma limi BUZ 3T.</title>
        <authorList>
            <person name="Filippini M."/>
            <person name="Qi W."/>
            <person name="Jaenicke S."/>
            <person name="Goesmann A."/>
            <person name="Smits T.H."/>
            <person name="Bagheri H.C."/>
        </authorList>
    </citation>
    <scope>NUCLEOTIDE SEQUENCE [LARGE SCALE GENOMIC DNA]</scope>
    <source>
        <strain evidence="3">BUZ 3T</strain>
    </source>
</reference>
<accession>I2GPQ7</accession>